<evidence type="ECO:0000313" key="3">
    <source>
        <dbReference type="Proteomes" id="UP000250245"/>
    </source>
</evidence>
<dbReference type="AlphaFoldDB" id="A0A2X2YKT9"/>
<name>A0A2X2YKT9_9ACTO</name>
<accession>A0A2X2YKT9</accession>
<feature type="compositionally biased region" description="Polar residues" evidence="1">
    <location>
        <begin position="96"/>
        <end position="124"/>
    </location>
</feature>
<dbReference type="EMBL" id="UASJ01000001">
    <property type="protein sequence ID" value="SQB64277.1"/>
    <property type="molecule type" value="Genomic_DNA"/>
</dbReference>
<dbReference type="RefSeq" id="WP_013188566.1">
    <property type="nucleotide sequence ID" value="NZ_CP068112.1"/>
</dbReference>
<feature type="region of interest" description="Disordered" evidence="1">
    <location>
        <begin position="88"/>
        <end position="138"/>
    </location>
</feature>
<gene>
    <name evidence="2" type="ORF">NCTC11820_00612</name>
</gene>
<feature type="compositionally biased region" description="Basic and acidic residues" evidence="1">
    <location>
        <begin position="166"/>
        <end position="176"/>
    </location>
</feature>
<feature type="compositionally biased region" description="Basic residues" evidence="1">
    <location>
        <begin position="156"/>
        <end position="165"/>
    </location>
</feature>
<dbReference type="Proteomes" id="UP000250245">
    <property type="component" value="Unassembled WGS sequence"/>
</dbReference>
<proteinExistence type="predicted"/>
<reference evidence="2 3" key="1">
    <citation type="submission" date="2018-06" db="EMBL/GenBank/DDBJ databases">
        <authorList>
            <consortium name="Pathogen Informatics"/>
            <person name="Doyle S."/>
        </authorList>
    </citation>
    <scope>NUCLEOTIDE SEQUENCE [LARGE SCALE GENOMIC DNA]</scope>
    <source>
        <strain evidence="2 3">NCTC11820</strain>
    </source>
</reference>
<organism evidence="2 3">
    <name type="scientific">Mobiluncus curtisii</name>
    <dbReference type="NCBI Taxonomy" id="2051"/>
    <lineage>
        <taxon>Bacteria</taxon>
        <taxon>Bacillati</taxon>
        <taxon>Actinomycetota</taxon>
        <taxon>Actinomycetes</taxon>
        <taxon>Actinomycetales</taxon>
        <taxon>Actinomycetaceae</taxon>
        <taxon>Mobiluncus</taxon>
    </lineage>
</organism>
<feature type="region of interest" description="Disordered" evidence="1">
    <location>
        <begin position="152"/>
        <end position="176"/>
    </location>
</feature>
<dbReference type="GeneID" id="55564248"/>
<protein>
    <submittedName>
        <fullName evidence="2">Uncharacterized protein</fullName>
    </submittedName>
</protein>
<evidence type="ECO:0000313" key="2">
    <source>
        <dbReference type="EMBL" id="SQB64277.1"/>
    </source>
</evidence>
<evidence type="ECO:0000256" key="1">
    <source>
        <dbReference type="SAM" id="MobiDB-lite"/>
    </source>
</evidence>
<sequence length="176" mass="19348">MAIRIHILTRTAKAEVLARRELGNFGFALEVEQNDPGQIDPALRRLGLDQDQAAVLSTPNLILATNTPTELAEFLTWVKNHPPVVLEERPAPLEDANTQTIQAEAPASNTGIASLASDDSNASQDVRESRKPPQTRQELAKSLAELANAKIEAHAAAHRRSTQHKRQGEYNREYSS</sequence>